<dbReference type="Pfam" id="PF00628">
    <property type="entry name" value="PHD"/>
    <property type="match status" value="2"/>
</dbReference>
<dbReference type="InterPro" id="IPR013083">
    <property type="entry name" value="Znf_RING/FYVE/PHD"/>
</dbReference>
<dbReference type="InterPro" id="IPR002464">
    <property type="entry name" value="DNA/RNA_helicase_DEAH_CS"/>
</dbReference>
<evidence type="ECO:0000256" key="7">
    <source>
        <dbReference type="ARBA" id="ARBA00022833"/>
    </source>
</evidence>
<dbReference type="GO" id="GO:0000785">
    <property type="term" value="C:chromatin"/>
    <property type="evidence" value="ECO:0007669"/>
    <property type="project" value="TreeGrafter"/>
</dbReference>
<evidence type="ECO:0000256" key="5">
    <source>
        <dbReference type="ARBA" id="ARBA00022771"/>
    </source>
</evidence>
<dbReference type="SMART" id="SM00249">
    <property type="entry name" value="PHD"/>
    <property type="match status" value="2"/>
</dbReference>
<evidence type="ECO:0000256" key="4">
    <source>
        <dbReference type="ARBA" id="ARBA00022741"/>
    </source>
</evidence>
<feature type="domain" description="PHD-type" evidence="16">
    <location>
        <begin position="207"/>
        <end position="254"/>
    </location>
</feature>
<feature type="region of interest" description="Disordered" evidence="14">
    <location>
        <begin position="102"/>
        <end position="201"/>
    </location>
</feature>
<keyword evidence="11" id="KW-0804">Transcription</keyword>
<evidence type="ECO:0000259" key="16">
    <source>
        <dbReference type="PROSITE" id="PS50016"/>
    </source>
</evidence>
<dbReference type="InterPro" id="IPR038718">
    <property type="entry name" value="SNF2-like_sf"/>
</dbReference>
<feature type="region of interest" description="Disordered" evidence="14">
    <location>
        <begin position="420"/>
        <end position="446"/>
    </location>
</feature>
<dbReference type="GO" id="GO:0042393">
    <property type="term" value="F:histone binding"/>
    <property type="evidence" value="ECO:0007669"/>
    <property type="project" value="TreeGrafter"/>
</dbReference>
<dbReference type="Gene3D" id="2.40.50.40">
    <property type="match status" value="2"/>
</dbReference>
<feature type="compositionally biased region" description="Basic residues" evidence="14">
    <location>
        <begin position="25"/>
        <end position="36"/>
    </location>
</feature>
<keyword evidence="8" id="KW-0067">ATP-binding</keyword>
<dbReference type="Pfam" id="PF08073">
    <property type="entry name" value="CHDNT"/>
    <property type="match status" value="1"/>
</dbReference>
<dbReference type="PROSITE" id="PS50016">
    <property type="entry name" value="ZF_PHD_2"/>
    <property type="match status" value="2"/>
</dbReference>
<feature type="region of interest" description="Disordered" evidence="14">
    <location>
        <begin position="1"/>
        <end position="38"/>
    </location>
</feature>
<dbReference type="PROSITE" id="PS51192">
    <property type="entry name" value="HELICASE_ATP_BIND_1"/>
    <property type="match status" value="1"/>
</dbReference>
<dbReference type="Gene3D" id="3.40.50.10810">
    <property type="entry name" value="Tandem AAA-ATPase domain"/>
    <property type="match status" value="1"/>
</dbReference>
<dbReference type="GO" id="GO:0003677">
    <property type="term" value="F:DNA binding"/>
    <property type="evidence" value="ECO:0007669"/>
    <property type="project" value="UniProtKB-KW"/>
</dbReference>
<dbReference type="GO" id="GO:0140658">
    <property type="term" value="F:ATP-dependent chromatin remodeler activity"/>
    <property type="evidence" value="ECO:0007669"/>
    <property type="project" value="TreeGrafter"/>
</dbReference>
<sequence length="812" mass="95060">MSDEEMDTAALWTRPKIKTSEGHSKSGKSKKKKGKGRRDDICASLGVINVDFEYTDEDAELITSAKAFATRFRQRLQDANPKVNSAKLQVVMTAKYNEYQKQLSESGKSAPKKGTRSTPKDSKTVAPLKIRLSARKKRRNEGSDEEPENSDHEFEQILKEHERQLDEAEREKEERKQTRKEQQAAKKATTPSSSGLIKRTGNRTEHQDYCEVCQQGGEIILCDTCPKAYHLVCFDPDSEEPPEGIWSCPHCENTASAKEKEVKEENPGGNMDTCRICKNKAFLLFCDTCPSSYHAYCLSPPMEELPPEEEQWHCPRCVIVEPKNRVEKMLSWRWIEYQYPEVASPEDLLKEGETEEGIDSERHTRLMLHPSVKMEPRREREFFVKWKYMSYWHCEWINELVLEIYFTQTLRMYWRKMDPETPPEVDDGSSEDIKTGKLEDKDKEDDPHNLEQKYYRYGIKPEWMQVHRILNHVQYDKNQFDYLVKWRELVYDQATWERDDFDIPLFEDAVQKYWIHRDRMTGEPIPKYILKKINQKRTDKGLIPYEEDERKRKKREAKPTTDIRKKYEVQPDYVTETGGKLHPYQLEGINWLRHCWDNGTDAILADEMGLGKTIQSMVFLYSLMKEGHCKGPFLVAAPLSTLINWEREAEFWAPDFYVVTYVGDKDSRTVIREHEFSFQEGAVRGGAKASRMKTETGIKFHVLLTSYELINIDKGILSSIEWGALVVDEAHRLKNNQSLFFRTLRDFKINYRLLLTGTPLQNNLEELFHLLNFLSPDRFFDLESFTREFAEISKEDQIQKLHSLLVLTCCVV</sequence>
<keyword evidence="2" id="KW-0597">Phosphoprotein</keyword>
<dbReference type="PANTHER" id="PTHR45623:SF17">
    <property type="entry name" value="CHROMODOMAIN-HELICASE-DNA-BINDING PROTEIN 3-RELATED"/>
    <property type="match status" value="1"/>
</dbReference>
<evidence type="ECO:0000259" key="15">
    <source>
        <dbReference type="PROSITE" id="PS50013"/>
    </source>
</evidence>
<dbReference type="PROSITE" id="PS00690">
    <property type="entry name" value="DEAH_ATP_HELICASE"/>
    <property type="match status" value="1"/>
</dbReference>
<keyword evidence="10" id="KW-0238">DNA-binding</keyword>
<evidence type="ECO:0000256" key="2">
    <source>
        <dbReference type="ARBA" id="ARBA00022553"/>
    </source>
</evidence>
<dbReference type="InterPro" id="IPR000953">
    <property type="entry name" value="Chromo/chromo_shadow_dom"/>
</dbReference>
<feature type="compositionally biased region" description="Basic and acidic residues" evidence="14">
    <location>
        <begin position="149"/>
        <end position="184"/>
    </location>
</feature>
<reference evidence="19" key="1">
    <citation type="submission" date="2022-11" db="UniProtKB">
        <authorList>
            <consortium name="WormBaseParasite"/>
        </authorList>
    </citation>
    <scope>IDENTIFICATION</scope>
</reference>
<dbReference type="FunFam" id="3.30.40.10:FF:000001">
    <property type="entry name" value="chromodomain-helicase-DNA-binding protein 3 isoform X1"/>
    <property type="match status" value="1"/>
</dbReference>
<evidence type="ECO:0000256" key="6">
    <source>
        <dbReference type="ARBA" id="ARBA00022801"/>
    </source>
</evidence>
<dbReference type="SMART" id="SM00298">
    <property type="entry name" value="CHROMO"/>
    <property type="match status" value="2"/>
</dbReference>
<feature type="domain" description="PHD-type" evidence="16">
    <location>
        <begin position="271"/>
        <end position="320"/>
    </location>
</feature>
<evidence type="ECO:0000256" key="8">
    <source>
        <dbReference type="ARBA" id="ARBA00022840"/>
    </source>
</evidence>
<name>A0A915EF90_9BILA</name>
<keyword evidence="18" id="KW-1185">Reference proteome</keyword>
<keyword evidence="3" id="KW-0479">Metal-binding</keyword>
<keyword evidence="9" id="KW-0805">Transcription regulation</keyword>
<evidence type="ECO:0000256" key="12">
    <source>
        <dbReference type="ARBA" id="ARBA00023242"/>
    </source>
</evidence>
<accession>A0A915EF90</accession>
<dbReference type="InterPro" id="IPR014001">
    <property type="entry name" value="Helicase_ATP-bd"/>
</dbReference>
<dbReference type="PROSITE" id="PS01359">
    <property type="entry name" value="ZF_PHD_1"/>
    <property type="match status" value="1"/>
</dbReference>
<dbReference type="GO" id="GO:0008270">
    <property type="term" value="F:zinc ion binding"/>
    <property type="evidence" value="ECO:0007669"/>
    <property type="project" value="UniProtKB-KW"/>
</dbReference>
<feature type="compositionally biased region" description="Acidic residues" evidence="14">
    <location>
        <begin position="421"/>
        <end position="430"/>
    </location>
</feature>
<dbReference type="Gene3D" id="3.30.40.10">
    <property type="entry name" value="Zinc/RING finger domain, C3HC4 (zinc finger)"/>
    <property type="match status" value="2"/>
</dbReference>
<dbReference type="SUPFAM" id="SSF57903">
    <property type="entry name" value="FYVE/PHD zinc finger"/>
    <property type="match status" value="2"/>
</dbReference>
<dbReference type="InterPro" id="IPR001965">
    <property type="entry name" value="Znf_PHD"/>
</dbReference>
<dbReference type="SUPFAM" id="SSF54160">
    <property type="entry name" value="Chromo domain-like"/>
    <property type="match status" value="2"/>
</dbReference>
<dbReference type="PROSITE" id="PS50013">
    <property type="entry name" value="CHROMO_2"/>
    <property type="match status" value="1"/>
</dbReference>
<dbReference type="GO" id="GO:0005524">
    <property type="term" value="F:ATP binding"/>
    <property type="evidence" value="ECO:0007669"/>
    <property type="project" value="UniProtKB-KW"/>
</dbReference>
<keyword evidence="12" id="KW-0539">Nucleus</keyword>
<evidence type="ECO:0000256" key="9">
    <source>
        <dbReference type="ARBA" id="ARBA00023015"/>
    </source>
</evidence>
<evidence type="ECO:0000313" key="18">
    <source>
        <dbReference type="Proteomes" id="UP000887574"/>
    </source>
</evidence>
<dbReference type="CDD" id="cd18662">
    <property type="entry name" value="CD2_tandem_CHD3-4_like"/>
    <property type="match status" value="1"/>
</dbReference>
<comment type="subcellular location">
    <subcellularLocation>
        <location evidence="1">Nucleus</location>
    </subcellularLocation>
</comment>
<organism evidence="18 19">
    <name type="scientific">Ditylenchus dipsaci</name>
    <dbReference type="NCBI Taxonomy" id="166011"/>
    <lineage>
        <taxon>Eukaryota</taxon>
        <taxon>Metazoa</taxon>
        <taxon>Ecdysozoa</taxon>
        <taxon>Nematoda</taxon>
        <taxon>Chromadorea</taxon>
        <taxon>Rhabditida</taxon>
        <taxon>Tylenchina</taxon>
        <taxon>Tylenchomorpha</taxon>
        <taxon>Sphaerularioidea</taxon>
        <taxon>Anguinidae</taxon>
        <taxon>Anguininae</taxon>
        <taxon>Ditylenchus</taxon>
    </lineage>
</organism>
<dbReference type="GO" id="GO:0005634">
    <property type="term" value="C:nucleus"/>
    <property type="evidence" value="ECO:0007669"/>
    <property type="project" value="UniProtKB-SubCell"/>
</dbReference>
<dbReference type="InterPro" id="IPR011011">
    <property type="entry name" value="Znf_FYVE_PHD"/>
</dbReference>
<dbReference type="Pfam" id="PF00385">
    <property type="entry name" value="Chromo"/>
    <property type="match status" value="1"/>
</dbReference>
<dbReference type="Proteomes" id="UP000887574">
    <property type="component" value="Unplaced"/>
</dbReference>
<evidence type="ECO:0000256" key="10">
    <source>
        <dbReference type="ARBA" id="ARBA00023125"/>
    </source>
</evidence>
<evidence type="ECO:0000256" key="1">
    <source>
        <dbReference type="ARBA" id="ARBA00004123"/>
    </source>
</evidence>
<evidence type="ECO:0000256" key="14">
    <source>
        <dbReference type="SAM" id="MobiDB-lite"/>
    </source>
</evidence>
<feature type="compositionally biased region" description="Basic and acidic residues" evidence="14">
    <location>
        <begin position="431"/>
        <end position="446"/>
    </location>
</feature>
<feature type="domain" description="Chromo" evidence="15">
    <location>
        <begin position="464"/>
        <end position="497"/>
    </location>
</feature>
<dbReference type="InterPro" id="IPR012958">
    <property type="entry name" value="CHD_N"/>
</dbReference>
<protein>
    <submittedName>
        <fullName evidence="19">Uncharacterized protein</fullName>
    </submittedName>
</protein>
<dbReference type="AlphaFoldDB" id="A0A915EF90"/>
<dbReference type="Pfam" id="PF00176">
    <property type="entry name" value="SNF2-rel_dom"/>
    <property type="match status" value="1"/>
</dbReference>
<dbReference type="WBParaSite" id="jg4701">
    <property type="protein sequence ID" value="jg4701"/>
    <property type="gene ID" value="jg4701"/>
</dbReference>
<feature type="region of interest" description="Disordered" evidence="14">
    <location>
        <begin position="541"/>
        <end position="561"/>
    </location>
</feature>
<evidence type="ECO:0000256" key="3">
    <source>
        <dbReference type="ARBA" id="ARBA00022723"/>
    </source>
</evidence>
<keyword evidence="4" id="KW-0547">Nucleotide-binding</keyword>
<evidence type="ECO:0000313" key="19">
    <source>
        <dbReference type="WBParaSite" id="jg4701"/>
    </source>
</evidence>
<dbReference type="SMART" id="SM00487">
    <property type="entry name" value="DEXDc"/>
    <property type="match status" value="1"/>
</dbReference>
<dbReference type="SUPFAM" id="SSF52540">
    <property type="entry name" value="P-loop containing nucleoside triphosphate hydrolases"/>
    <property type="match status" value="1"/>
</dbReference>
<dbReference type="InterPro" id="IPR019786">
    <property type="entry name" value="Zinc_finger_PHD-type_CS"/>
</dbReference>
<proteinExistence type="predicted"/>
<keyword evidence="6" id="KW-0378">Hydrolase</keyword>
<evidence type="ECO:0000259" key="17">
    <source>
        <dbReference type="PROSITE" id="PS51192"/>
    </source>
</evidence>
<feature type="domain" description="Helicase ATP-binding" evidence="17">
    <location>
        <begin position="593"/>
        <end position="777"/>
    </location>
</feature>
<dbReference type="InterPro" id="IPR023780">
    <property type="entry name" value="Chromo_domain"/>
</dbReference>
<dbReference type="CDD" id="cd15531">
    <property type="entry name" value="PHD1_CHD_II"/>
    <property type="match status" value="1"/>
</dbReference>
<evidence type="ECO:0000256" key="13">
    <source>
        <dbReference type="PROSITE-ProRule" id="PRU00146"/>
    </source>
</evidence>
<dbReference type="InterPro" id="IPR027417">
    <property type="entry name" value="P-loop_NTPase"/>
</dbReference>
<dbReference type="PANTHER" id="PTHR45623">
    <property type="entry name" value="CHROMODOMAIN-HELICASE-DNA-BINDING PROTEIN 3-RELATED-RELATED"/>
    <property type="match status" value="1"/>
</dbReference>
<dbReference type="GO" id="GO:0016887">
    <property type="term" value="F:ATP hydrolysis activity"/>
    <property type="evidence" value="ECO:0007669"/>
    <property type="project" value="TreeGrafter"/>
</dbReference>
<dbReference type="InterPro" id="IPR019787">
    <property type="entry name" value="Znf_PHD-finger"/>
</dbReference>
<evidence type="ECO:0000256" key="11">
    <source>
        <dbReference type="ARBA" id="ARBA00023163"/>
    </source>
</evidence>
<dbReference type="GO" id="GO:0003682">
    <property type="term" value="F:chromatin binding"/>
    <property type="evidence" value="ECO:0007669"/>
    <property type="project" value="TreeGrafter"/>
</dbReference>
<dbReference type="FunFam" id="3.40.50.10810:FF:000001">
    <property type="entry name" value="chromodomain-helicase-DNA-binding protein 3 isoform X1"/>
    <property type="match status" value="1"/>
</dbReference>
<keyword evidence="5 13" id="KW-0863">Zinc-finger</keyword>
<dbReference type="InterPro" id="IPR016197">
    <property type="entry name" value="Chromo-like_dom_sf"/>
</dbReference>
<keyword evidence="7" id="KW-0862">Zinc</keyword>
<dbReference type="InterPro" id="IPR000330">
    <property type="entry name" value="SNF2_N"/>
</dbReference>